<dbReference type="CDD" id="cd06222">
    <property type="entry name" value="RNase_H_like"/>
    <property type="match status" value="1"/>
</dbReference>
<reference evidence="13 14" key="1">
    <citation type="journal article" date="2018" name="Science">
        <title>The opium poppy genome and morphinan production.</title>
        <authorList>
            <person name="Guo L."/>
            <person name="Winzer T."/>
            <person name="Yang X."/>
            <person name="Li Y."/>
            <person name="Ning Z."/>
            <person name="He Z."/>
            <person name="Teodor R."/>
            <person name="Lu Y."/>
            <person name="Bowser T.A."/>
            <person name="Graham I.A."/>
            <person name="Ye K."/>
        </authorList>
    </citation>
    <scope>NUCLEOTIDE SEQUENCE [LARGE SCALE GENOMIC DNA]</scope>
    <source>
        <strain evidence="14">cv. HN1</strain>
        <tissue evidence="13">Leaves</tissue>
    </source>
</reference>
<dbReference type="EMBL" id="CM010716">
    <property type="protein sequence ID" value="RZC51519.1"/>
    <property type="molecule type" value="Genomic_DNA"/>
</dbReference>
<feature type="non-terminal residue" evidence="13">
    <location>
        <position position="387"/>
    </location>
</feature>
<protein>
    <recommendedName>
        <fullName evidence="12">RNase H type-1 domain-containing protein</fullName>
    </recommendedName>
</protein>
<dbReference type="SUPFAM" id="SSF103506">
    <property type="entry name" value="Mitochondrial carrier"/>
    <property type="match status" value="1"/>
</dbReference>
<dbReference type="PROSITE" id="PS50920">
    <property type="entry name" value="SOLCAR"/>
    <property type="match status" value="1"/>
</dbReference>
<dbReference type="InterPro" id="IPR050391">
    <property type="entry name" value="Mito_Metabolite_Transporter"/>
</dbReference>
<evidence type="ECO:0000256" key="10">
    <source>
        <dbReference type="PROSITE-ProRule" id="PRU00282"/>
    </source>
</evidence>
<keyword evidence="7" id="KW-1133">Transmembrane helix</keyword>
<evidence type="ECO:0000259" key="12">
    <source>
        <dbReference type="Pfam" id="PF13456"/>
    </source>
</evidence>
<dbReference type="InterPro" id="IPR044730">
    <property type="entry name" value="RNase_H-like_dom_plant"/>
</dbReference>
<dbReference type="Gramene" id="RZC51519">
    <property type="protein sequence ID" value="RZC51519"/>
    <property type="gene ID" value="C5167_019942"/>
</dbReference>
<evidence type="ECO:0000256" key="2">
    <source>
        <dbReference type="ARBA" id="ARBA00006375"/>
    </source>
</evidence>
<evidence type="ECO:0000256" key="11">
    <source>
        <dbReference type="RuleBase" id="RU000488"/>
    </source>
</evidence>
<organism evidence="13 14">
    <name type="scientific">Papaver somniferum</name>
    <name type="common">Opium poppy</name>
    <dbReference type="NCBI Taxonomy" id="3469"/>
    <lineage>
        <taxon>Eukaryota</taxon>
        <taxon>Viridiplantae</taxon>
        <taxon>Streptophyta</taxon>
        <taxon>Embryophyta</taxon>
        <taxon>Tracheophyta</taxon>
        <taxon>Spermatophyta</taxon>
        <taxon>Magnoliopsida</taxon>
        <taxon>Ranunculales</taxon>
        <taxon>Papaveraceae</taxon>
        <taxon>Papaveroideae</taxon>
        <taxon>Papaver</taxon>
    </lineage>
</organism>
<evidence type="ECO:0000256" key="6">
    <source>
        <dbReference type="ARBA" id="ARBA00022792"/>
    </source>
</evidence>
<comment type="similarity">
    <text evidence="2 11">Belongs to the mitochondrial carrier (TC 2.A.29) family.</text>
</comment>
<keyword evidence="6" id="KW-0999">Mitochondrion inner membrane</keyword>
<keyword evidence="3 11" id="KW-0813">Transport</keyword>
<keyword evidence="5" id="KW-0677">Repeat</keyword>
<dbReference type="GO" id="GO:0004523">
    <property type="term" value="F:RNA-DNA hybrid ribonuclease activity"/>
    <property type="evidence" value="ECO:0007669"/>
    <property type="project" value="InterPro"/>
</dbReference>
<feature type="domain" description="RNase H type-1" evidence="12">
    <location>
        <begin position="270"/>
        <end position="383"/>
    </location>
</feature>
<evidence type="ECO:0000256" key="3">
    <source>
        <dbReference type="ARBA" id="ARBA00022448"/>
    </source>
</evidence>
<dbReference type="PANTHER" id="PTHR45618">
    <property type="entry name" value="MITOCHONDRIAL DICARBOXYLATE CARRIER-RELATED"/>
    <property type="match status" value="1"/>
</dbReference>
<proteinExistence type="inferred from homology"/>
<dbReference type="FunFam" id="1.50.40.10:FF:000009">
    <property type="entry name" value="Mitochondrial 2-oxoglutarate/malate carrier protein"/>
    <property type="match status" value="1"/>
</dbReference>
<dbReference type="Gene3D" id="1.50.40.10">
    <property type="entry name" value="Mitochondrial carrier domain"/>
    <property type="match status" value="1"/>
</dbReference>
<name>A0A4Y7IVJ0_PAPSO</name>
<evidence type="ECO:0000256" key="5">
    <source>
        <dbReference type="ARBA" id="ARBA00022737"/>
    </source>
</evidence>
<keyword evidence="9 10" id="KW-0472">Membrane</keyword>
<comment type="subcellular location">
    <subcellularLocation>
        <location evidence="1">Mitochondrion inner membrane</location>
        <topology evidence="1">Multi-pass membrane protein</topology>
    </subcellularLocation>
</comment>
<sequence length="387" mass="42173">MGVFLAKGSEDGHKAEENLDSGGSIKILAHNMRKKLWLPENSGAAGTLYDADISAVCSNANLRPGDPIEPQRLIVSLFHSINPLPLYQKALCGLTAGAIGASVGSPADLALTRMQADYTLPQAQRRNYKKAFHALMRIIADEGVLAQWKGSGPTVVRAMALNMGMLASYDQSVELFRDTISLSEASTVVGASAVSGFFAAACSLPFDYVKTQIQKMQPDVHGNYPYSGSLNCVLKDFKSWGVHSNSVLNSVASYQMSCFPIPDSILKQLDTLQRCGIVFYRANGRFVAARYWQTSAKSILEFEAHALLAAVEWAQDMHVQNITFISDNLALVNAINGDIFNIPWTLFYYVQDCKNGLTSLGSSLCKYVPRKMNEAADVLAKLARKSP</sequence>
<evidence type="ECO:0000256" key="8">
    <source>
        <dbReference type="ARBA" id="ARBA00023128"/>
    </source>
</evidence>
<dbReference type="InterPro" id="IPR023395">
    <property type="entry name" value="MCP_dom_sf"/>
</dbReference>
<dbReference type="InterPro" id="IPR018108">
    <property type="entry name" value="MCP_transmembrane"/>
</dbReference>
<dbReference type="Pfam" id="PF13456">
    <property type="entry name" value="RVT_3"/>
    <property type="match status" value="1"/>
</dbReference>
<dbReference type="Pfam" id="PF00153">
    <property type="entry name" value="Mito_carr"/>
    <property type="match status" value="1"/>
</dbReference>
<dbReference type="GO" id="GO:0005743">
    <property type="term" value="C:mitochondrial inner membrane"/>
    <property type="evidence" value="ECO:0007669"/>
    <property type="project" value="UniProtKB-SubCell"/>
</dbReference>
<evidence type="ECO:0000256" key="1">
    <source>
        <dbReference type="ARBA" id="ARBA00004448"/>
    </source>
</evidence>
<feature type="repeat" description="Solcar" evidence="10">
    <location>
        <begin position="84"/>
        <end position="175"/>
    </location>
</feature>
<evidence type="ECO:0000313" key="13">
    <source>
        <dbReference type="EMBL" id="RZC51519.1"/>
    </source>
</evidence>
<keyword evidence="8" id="KW-0496">Mitochondrion</keyword>
<evidence type="ECO:0000313" key="14">
    <source>
        <dbReference type="Proteomes" id="UP000316621"/>
    </source>
</evidence>
<gene>
    <name evidence="13" type="ORF">C5167_019942</name>
</gene>
<dbReference type="Gene3D" id="3.30.420.10">
    <property type="entry name" value="Ribonuclease H-like superfamily/Ribonuclease H"/>
    <property type="match status" value="1"/>
</dbReference>
<dbReference type="InterPro" id="IPR002156">
    <property type="entry name" value="RNaseH_domain"/>
</dbReference>
<dbReference type="SUPFAM" id="SSF53098">
    <property type="entry name" value="Ribonuclease H-like"/>
    <property type="match status" value="1"/>
</dbReference>
<dbReference type="InterPro" id="IPR012337">
    <property type="entry name" value="RNaseH-like_sf"/>
</dbReference>
<keyword evidence="14" id="KW-1185">Reference proteome</keyword>
<dbReference type="Proteomes" id="UP000316621">
    <property type="component" value="Chromosome 2"/>
</dbReference>
<dbReference type="AlphaFoldDB" id="A0A4Y7IVJ0"/>
<keyword evidence="4 10" id="KW-0812">Transmembrane</keyword>
<evidence type="ECO:0000256" key="7">
    <source>
        <dbReference type="ARBA" id="ARBA00022989"/>
    </source>
</evidence>
<evidence type="ECO:0000256" key="9">
    <source>
        <dbReference type="ARBA" id="ARBA00023136"/>
    </source>
</evidence>
<dbReference type="InterPro" id="IPR036397">
    <property type="entry name" value="RNaseH_sf"/>
</dbReference>
<evidence type="ECO:0000256" key="4">
    <source>
        <dbReference type="ARBA" id="ARBA00022692"/>
    </source>
</evidence>
<accession>A0A4Y7IVJ0</accession>
<dbReference type="GO" id="GO:0003676">
    <property type="term" value="F:nucleic acid binding"/>
    <property type="evidence" value="ECO:0007669"/>
    <property type="project" value="InterPro"/>
</dbReference>